<dbReference type="Pfam" id="PF00189">
    <property type="entry name" value="Ribosomal_S3_C"/>
    <property type="match status" value="1"/>
</dbReference>
<dbReference type="SUPFAM" id="SSF54821">
    <property type="entry name" value="Ribosomal protein S3 C-terminal domain"/>
    <property type="match status" value="1"/>
</dbReference>
<reference evidence="12" key="1">
    <citation type="submission" date="2017-09" db="EMBL/GenBank/DDBJ databases">
        <title>Depth-based differentiation of microbial function through sediment-hosted aquifers and enrichment of novel symbionts in the deep terrestrial subsurface.</title>
        <authorList>
            <person name="Probst A.J."/>
            <person name="Ladd B."/>
            <person name="Jarett J.K."/>
            <person name="Geller-Mcgrath D.E."/>
            <person name="Sieber C.M.K."/>
            <person name="Emerson J.B."/>
            <person name="Anantharaman K."/>
            <person name="Thomas B.C."/>
            <person name="Malmstrom R."/>
            <person name="Stieglmeier M."/>
            <person name="Klingl A."/>
            <person name="Woyke T."/>
            <person name="Ryan C.M."/>
            <person name="Banfield J.F."/>
        </authorList>
    </citation>
    <scope>NUCLEOTIDE SEQUENCE [LARGE SCALE GENOMIC DNA]</scope>
</reference>
<dbReference type="InterPro" id="IPR057258">
    <property type="entry name" value="Ribosomal_uS3"/>
</dbReference>
<dbReference type="InterPro" id="IPR036419">
    <property type="entry name" value="Ribosomal_S3_C_sf"/>
</dbReference>
<evidence type="ECO:0000256" key="1">
    <source>
        <dbReference type="ARBA" id="ARBA00010761"/>
    </source>
</evidence>
<dbReference type="GO" id="GO:0003729">
    <property type="term" value="F:mRNA binding"/>
    <property type="evidence" value="ECO:0007669"/>
    <property type="project" value="UniProtKB-UniRule"/>
</dbReference>
<dbReference type="GO" id="GO:0006412">
    <property type="term" value="P:translation"/>
    <property type="evidence" value="ECO:0007669"/>
    <property type="project" value="UniProtKB-UniRule"/>
</dbReference>
<keyword evidence="2 8" id="KW-0699">rRNA-binding</keyword>
<dbReference type="HAMAP" id="MF_01309_B">
    <property type="entry name" value="Ribosomal_uS3_B"/>
    <property type="match status" value="1"/>
</dbReference>
<dbReference type="GO" id="GO:0022627">
    <property type="term" value="C:cytosolic small ribosomal subunit"/>
    <property type="evidence" value="ECO:0007669"/>
    <property type="project" value="TreeGrafter"/>
</dbReference>
<dbReference type="InterPro" id="IPR018280">
    <property type="entry name" value="Ribosomal_uS3_CS"/>
</dbReference>
<dbReference type="InterPro" id="IPR004087">
    <property type="entry name" value="KH_dom"/>
</dbReference>
<evidence type="ECO:0000256" key="8">
    <source>
        <dbReference type="HAMAP-Rule" id="MF_01309"/>
    </source>
</evidence>
<dbReference type="EMBL" id="PEZY01000012">
    <property type="protein sequence ID" value="PIS05730.1"/>
    <property type="molecule type" value="Genomic_DNA"/>
</dbReference>
<dbReference type="Proteomes" id="UP000229056">
    <property type="component" value="Unassembled WGS sequence"/>
</dbReference>
<dbReference type="InterPro" id="IPR015946">
    <property type="entry name" value="KH_dom-like_a/b"/>
</dbReference>
<evidence type="ECO:0000256" key="4">
    <source>
        <dbReference type="ARBA" id="ARBA00022980"/>
    </source>
</evidence>
<dbReference type="SMART" id="SM00322">
    <property type="entry name" value="KH"/>
    <property type="match status" value="1"/>
</dbReference>
<dbReference type="InterPro" id="IPR005704">
    <property type="entry name" value="Ribosomal_uS3_bac-typ"/>
</dbReference>
<dbReference type="GO" id="GO:0019843">
    <property type="term" value="F:rRNA binding"/>
    <property type="evidence" value="ECO:0007669"/>
    <property type="project" value="UniProtKB-UniRule"/>
</dbReference>
<dbReference type="InterPro" id="IPR004044">
    <property type="entry name" value="KH_dom_type_2"/>
</dbReference>
<evidence type="ECO:0000259" key="10">
    <source>
        <dbReference type="PROSITE" id="PS50823"/>
    </source>
</evidence>
<evidence type="ECO:0000313" key="12">
    <source>
        <dbReference type="Proteomes" id="UP000229056"/>
    </source>
</evidence>
<keyword evidence="5 8" id="KW-0687">Ribonucleoprotein</keyword>
<comment type="similarity">
    <text evidence="1 8 9">Belongs to the universal ribosomal protein uS3 family.</text>
</comment>
<accession>A0A2H0W514</accession>
<dbReference type="GO" id="GO:0003735">
    <property type="term" value="F:structural constituent of ribosome"/>
    <property type="evidence" value="ECO:0007669"/>
    <property type="project" value="InterPro"/>
</dbReference>
<evidence type="ECO:0000256" key="5">
    <source>
        <dbReference type="ARBA" id="ARBA00023274"/>
    </source>
</evidence>
<evidence type="ECO:0000256" key="7">
    <source>
        <dbReference type="ARBA" id="ARBA00035257"/>
    </source>
</evidence>
<dbReference type="Pfam" id="PF07650">
    <property type="entry name" value="KH_2"/>
    <property type="match status" value="1"/>
</dbReference>
<keyword evidence="4 8" id="KW-0689">Ribosomal protein</keyword>
<feature type="domain" description="KH type-2" evidence="10">
    <location>
        <begin position="38"/>
        <end position="116"/>
    </location>
</feature>
<dbReference type="PANTHER" id="PTHR11760">
    <property type="entry name" value="30S/40S RIBOSOMAL PROTEIN S3"/>
    <property type="match status" value="1"/>
</dbReference>
<dbReference type="PROSITE" id="PS50823">
    <property type="entry name" value="KH_TYPE_2"/>
    <property type="match status" value="1"/>
</dbReference>
<dbReference type="FunFam" id="3.30.300.20:FF:000001">
    <property type="entry name" value="30S ribosomal protein S3"/>
    <property type="match status" value="1"/>
</dbReference>
<sequence length="236" mass="26597">MGQKVHPKAFRLKINKTWDSKWFSDRDFPKLLEHDIKIRRFIVKKFKPAGVSKVDIERSNNGISINVRCAKPGIVIGRGGQGAEDLKKEIHNKFMKDAFSRKKGLKSININIIEVENPSLDSAVIAQQVIADLEKRIPFRRAVKQAMSRSEKAGAQGIKVIVSGRLNGAEIARKETFSSGKVPLHTLRADIDYSRDAAMTIYGKIGVKVWIYRGEVFNYDTNPEPVSKPEVAKRLK</sequence>
<dbReference type="AlphaFoldDB" id="A0A2H0W514"/>
<evidence type="ECO:0000256" key="9">
    <source>
        <dbReference type="RuleBase" id="RU003624"/>
    </source>
</evidence>
<comment type="subunit">
    <text evidence="8">Part of the 30S ribosomal subunit. Forms a tight complex with proteins S10 and S14.</text>
</comment>
<dbReference type="NCBIfam" id="TIGR01009">
    <property type="entry name" value="rpsC_bact"/>
    <property type="match status" value="1"/>
</dbReference>
<dbReference type="Gene3D" id="3.30.1140.32">
    <property type="entry name" value="Ribosomal protein S3, C-terminal domain"/>
    <property type="match status" value="1"/>
</dbReference>
<dbReference type="PANTHER" id="PTHR11760:SF19">
    <property type="entry name" value="SMALL RIBOSOMAL SUBUNIT PROTEIN US3C"/>
    <property type="match status" value="1"/>
</dbReference>
<evidence type="ECO:0000256" key="3">
    <source>
        <dbReference type="ARBA" id="ARBA00022884"/>
    </source>
</evidence>
<organism evidence="11 12">
    <name type="scientific">Candidatus Buchananbacteria bacterium CG10_big_fil_rev_8_21_14_0_10_33_19</name>
    <dbReference type="NCBI Taxonomy" id="1974525"/>
    <lineage>
        <taxon>Bacteria</taxon>
        <taxon>Candidatus Buchananiibacteriota</taxon>
    </lineage>
</organism>
<dbReference type="PROSITE" id="PS00548">
    <property type="entry name" value="RIBOSOMAL_S3"/>
    <property type="match status" value="1"/>
</dbReference>
<evidence type="ECO:0000256" key="2">
    <source>
        <dbReference type="ARBA" id="ARBA00022730"/>
    </source>
</evidence>
<dbReference type="SUPFAM" id="SSF54814">
    <property type="entry name" value="Prokaryotic type KH domain (KH-domain type II)"/>
    <property type="match status" value="1"/>
</dbReference>
<protein>
    <recommendedName>
        <fullName evidence="7 8">Small ribosomal subunit protein uS3</fullName>
    </recommendedName>
</protein>
<dbReference type="Gene3D" id="3.30.300.20">
    <property type="match status" value="1"/>
</dbReference>
<evidence type="ECO:0000256" key="6">
    <source>
        <dbReference type="ARBA" id="ARBA00024998"/>
    </source>
</evidence>
<gene>
    <name evidence="8" type="primary">rpsC</name>
    <name evidence="11" type="ORF">COT80_03080</name>
</gene>
<evidence type="ECO:0000313" key="11">
    <source>
        <dbReference type="EMBL" id="PIS05730.1"/>
    </source>
</evidence>
<dbReference type="InterPro" id="IPR009019">
    <property type="entry name" value="KH_sf_prok-type"/>
</dbReference>
<dbReference type="InterPro" id="IPR001351">
    <property type="entry name" value="Ribosomal_uS3_C"/>
</dbReference>
<dbReference type="CDD" id="cd02412">
    <property type="entry name" value="KH-II_30S_S3"/>
    <property type="match status" value="1"/>
</dbReference>
<comment type="caution">
    <text evidence="11">The sequence shown here is derived from an EMBL/GenBank/DDBJ whole genome shotgun (WGS) entry which is preliminary data.</text>
</comment>
<name>A0A2H0W514_9BACT</name>
<proteinExistence type="inferred from homology"/>
<comment type="function">
    <text evidence="6 8">Binds the lower part of the 30S subunit head. Binds mRNA in the 70S ribosome, positioning it for translation.</text>
</comment>
<keyword evidence="3 8" id="KW-0694">RNA-binding</keyword>